<feature type="transmembrane region" description="Helical" evidence="1">
    <location>
        <begin position="313"/>
        <end position="336"/>
    </location>
</feature>
<protein>
    <recommendedName>
        <fullName evidence="3">Endonuclease/exonuclease/phosphatase domain-containing protein</fullName>
    </recommendedName>
</protein>
<keyword evidence="1" id="KW-0472">Membrane</keyword>
<name>A0A4U5P4U2_POPAL</name>
<evidence type="ECO:0000313" key="2">
    <source>
        <dbReference type="EMBL" id="TKR90691.1"/>
    </source>
</evidence>
<dbReference type="Gene3D" id="3.60.10.10">
    <property type="entry name" value="Endonuclease/exonuclease/phosphatase"/>
    <property type="match status" value="1"/>
</dbReference>
<sequence length="368" mass="41319">MVSTLFLFEDPYGMTCGGGVLILLGWFLEDKHNGVPVTIYEVTDFRECCSDLGLADLNSTGCLYTWSNGHVWSKIDRVMVNTHWSTLQQQAQVHFDNPGAFSDHSPSSIQIGSRQPCRNRNFNFFNMWADHPHFLELIEQCWNTPVYGSYMFTLCRKLKLLKRPLKELNKLHYSHISQRVTRAEEELDSLQSLLHQDCDNIHLQSQVKHLRSQLVHLKSAEQSYYGQKLKFTFLKEADKGTRFFHALLSQKHRRNHIPAIQVPSGTYSSSVDEAMTGLAGSNLFCMDGLVYVFSAASECCCSCFSLSSCGPSLLLLGSFFCWIYGVLVAFASALAGIEVQIQVDDAGIAGRQFSLGVLKLVTCMALIG</sequence>
<comment type="caution">
    <text evidence="2">The sequence shown here is derived from an EMBL/GenBank/DDBJ whole genome shotgun (WGS) entry which is preliminary data.</text>
</comment>
<dbReference type="AlphaFoldDB" id="A0A4U5P4U2"/>
<dbReference type="SUPFAM" id="SSF56219">
    <property type="entry name" value="DNase I-like"/>
    <property type="match status" value="1"/>
</dbReference>
<organism evidence="2">
    <name type="scientific">Populus alba</name>
    <name type="common">White poplar</name>
    <dbReference type="NCBI Taxonomy" id="43335"/>
    <lineage>
        <taxon>Eukaryota</taxon>
        <taxon>Viridiplantae</taxon>
        <taxon>Streptophyta</taxon>
        <taxon>Embryophyta</taxon>
        <taxon>Tracheophyta</taxon>
        <taxon>Spermatophyta</taxon>
        <taxon>Magnoliopsida</taxon>
        <taxon>eudicotyledons</taxon>
        <taxon>Gunneridae</taxon>
        <taxon>Pentapetalae</taxon>
        <taxon>rosids</taxon>
        <taxon>fabids</taxon>
        <taxon>Malpighiales</taxon>
        <taxon>Salicaceae</taxon>
        <taxon>Saliceae</taxon>
        <taxon>Populus</taxon>
    </lineage>
</organism>
<evidence type="ECO:0008006" key="3">
    <source>
        <dbReference type="Google" id="ProtNLM"/>
    </source>
</evidence>
<dbReference type="PANTHER" id="PTHR33710:SF64">
    <property type="entry name" value="ENDONUCLEASE_EXONUCLEASE_PHOSPHATASE DOMAIN-CONTAINING PROTEIN"/>
    <property type="match status" value="1"/>
</dbReference>
<dbReference type="EMBL" id="RCHU01000848">
    <property type="protein sequence ID" value="TKR90691.1"/>
    <property type="molecule type" value="Genomic_DNA"/>
</dbReference>
<dbReference type="PANTHER" id="PTHR33710">
    <property type="entry name" value="BNAC02G09200D PROTEIN"/>
    <property type="match status" value="1"/>
</dbReference>
<keyword evidence="1" id="KW-1133">Transmembrane helix</keyword>
<accession>A0A4U5P4U2</accession>
<dbReference type="InterPro" id="IPR036691">
    <property type="entry name" value="Endo/exonu/phosph_ase_sf"/>
</dbReference>
<gene>
    <name evidence="2" type="ORF">D5086_0000230960</name>
</gene>
<keyword evidence="1" id="KW-0812">Transmembrane</keyword>
<evidence type="ECO:0000256" key="1">
    <source>
        <dbReference type="SAM" id="Phobius"/>
    </source>
</evidence>
<dbReference type="STRING" id="43335.A0A4U5P4U2"/>
<reference evidence="2" key="1">
    <citation type="submission" date="2018-10" db="EMBL/GenBank/DDBJ databases">
        <title>Population genomic analysis revealed the cold adaptation of white poplar.</title>
        <authorList>
            <person name="Liu Y.-J."/>
        </authorList>
    </citation>
    <scope>NUCLEOTIDE SEQUENCE [LARGE SCALE GENOMIC DNA]</scope>
    <source>
        <strain evidence="2">PAL-ZL1</strain>
    </source>
</reference>
<proteinExistence type="predicted"/>